<comment type="caution">
    <text evidence="5">The sequence shown here is derived from an EMBL/GenBank/DDBJ whole genome shotgun (WGS) entry which is preliminary data.</text>
</comment>
<feature type="chain" id="PRO_5040775758" evidence="4">
    <location>
        <begin position="21"/>
        <end position="260"/>
    </location>
</feature>
<dbReference type="GO" id="GO:0004519">
    <property type="term" value="F:endonuclease activity"/>
    <property type="evidence" value="ECO:0007669"/>
    <property type="project" value="UniProtKB-KW"/>
</dbReference>
<feature type="signal peptide" evidence="4">
    <location>
        <begin position="1"/>
        <end position="20"/>
    </location>
</feature>
<evidence type="ECO:0000256" key="4">
    <source>
        <dbReference type="SAM" id="SignalP"/>
    </source>
</evidence>
<dbReference type="AlphaFoldDB" id="A0A9X1L3X8"/>
<dbReference type="Proteomes" id="UP001139286">
    <property type="component" value="Unassembled WGS sequence"/>
</dbReference>
<evidence type="ECO:0000256" key="1">
    <source>
        <dbReference type="ARBA" id="ARBA00006429"/>
    </source>
</evidence>
<evidence type="ECO:0000256" key="2">
    <source>
        <dbReference type="ARBA" id="ARBA00022722"/>
    </source>
</evidence>
<dbReference type="PANTHER" id="PTHR33607:SF2">
    <property type="entry name" value="ENDONUCLEASE-1"/>
    <property type="match status" value="1"/>
</dbReference>
<gene>
    <name evidence="5" type="ORF">LG651_04650</name>
</gene>
<dbReference type="SUPFAM" id="SSF54060">
    <property type="entry name" value="His-Me finger endonucleases"/>
    <property type="match status" value="1"/>
</dbReference>
<evidence type="ECO:0000313" key="5">
    <source>
        <dbReference type="EMBL" id="MCB4807530.1"/>
    </source>
</evidence>
<name>A0A9X1L3X8_9FLAO</name>
<keyword evidence="4" id="KW-0732">Signal</keyword>
<keyword evidence="5" id="KW-0255">Endonuclease</keyword>
<evidence type="ECO:0000313" key="6">
    <source>
        <dbReference type="Proteomes" id="UP001139286"/>
    </source>
</evidence>
<dbReference type="InterPro" id="IPR044925">
    <property type="entry name" value="His-Me_finger_sf"/>
</dbReference>
<dbReference type="GO" id="GO:0016787">
    <property type="term" value="F:hydrolase activity"/>
    <property type="evidence" value="ECO:0007669"/>
    <property type="project" value="UniProtKB-KW"/>
</dbReference>
<proteinExistence type="inferred from homology"/>
<accession>A0A9X1L3X8</accession>
<dbReference type="EMBL" id="JAJAPX010000001">
    <property type="protein sequence ID" value="MCB4807530.1"/>
    <property type="molecule type" value="Genomic_DNA"/>
</dbReference>
<organism evidence="5 6">
    <name type="scientific">Neotamlana sargassicola</name>
    <dbReference type="NCBI Taxonomy" id="2883125"/>
    <lineage>
        <taxon>Bacteria</taxon>
        <taxon>Pseudomonadati</taxon>
        <taxon>Bacteroidota</taxon>
        <taxon>Flavobacteriia</taxon>
        <taxon>Flavobacteriales</taxon>
        <taxon>Flavobacteriaceae</taxon>
        <taxon>Neotamlana</taxon>
    </lineage>
</organism>
<keyword evidence="6" id="KW-1185">Reference proteome</keyword>
<reference evidence="5" key="1">
    <citation type="submission" date="2021-10" db="EMBL/GenBank/DDBJ databases">
        <title>Tamlana sargassums sp. nov., and Tamlana laminarinivorans sp. nov., two new bacteria isolated from the brown alga.</title>
        <authorList>
            <person name="Li J."/>
        </authorList>
    </citation>
    <scope>NUCLEOTIDE SEQUENCE</scope>
    <source>
        <strain evidence="5">62-3</strain>
    </source>
</reference>
<evidence type="ECO:0000256" key="3">
    <source>
        <dbReference type="ARBA" id="ARBA00022801"/>
    </source>
</evidence>
<dbReference type="RefSeq" id="WP_226694977.1">
    <property type="nucleotide sequence ID" value="NZ_JAJAPX010000001.1"/>
</dbReference>
<protein>
    <submittedName>
        <fullName evidence="5">Endonuclease</fullName>
    </submittedName>
</protein>
<dbReference type="PANTHER" id="PTHR33607">
    <property type="entry name" value="ENDONUCLEASE-1"/>
    <property type="match status" value="1"/>
</dbReference>
<sequence length="260" mass="29456">MSKYFYTIVLGLMLSLNACSGSDNNVGTDDDPVIEFQIPSELAAYYSEVDFSATGTTLLNELHEVSESNHTVLSYGARHNYLYSIDEDAANTDNVILMYTGESRYWEEYTSGNNPYSPQTFNTEHIYPQSLLTSEDAVTDLHHLRVCDADVNSQRSNYPYQDGVGNAMLLTASSWYPGDEWKGDVARMILYLNVRYGESFNKVGYEDLFLDWNEEDPVSSFEIQRNNRIEAAQGNRNPFIDNPYLATLIWGGDAAENSWE</sequence>
<keyword evidence="2" id="KW-0540">Nuclease</keyword>
<keyword evidence="3" id="KW-0378">Hydrolase</keyword>
<comment type="similarity">
    <text evidence="1">Belongs to the EndA/NucM nuclease family.</text>
</comment>
<dbReference type="Pfam" id="PF04231">
    <property type="entry name" value="Endonuclease_1"/>
    <property type="match status" value="1"/>
</dbReference>
<dbReference type="InterPro" id="IPR007346">
    <property type="entry name" value="Endonuclease-I"/>
</dbReference>